<keyword evidence="13" id="KW-0675">Receptor</keyword>
<dbReference type="Gene3D" id="2.60.40.1120">
    <property type="entry name" value="Carboxypeptidase-like, regulatory domain"/>
    <property type="match status" value="1"/>
</dbReference>
<keyword evidence="7 8" id="KW-0998">Cell outer membrane</keyword>
<evidence type="ECO:0000256" key="6">
    <source>
        <dbReference type="ARBA" id="ARBA00023136"/>
    </source>
</evidence>
<organism evidence="13 14">
    <name type="scientific">Hallella mizrahii</name>
    <dbReference type="NCBI Taxonomy" id="2606637"/>
    <lineage>
        <taxon>Bacteria</taxon>
        <taxon>Pseudomonadati</taxon>
        <taxon>Bacteroidota</taxon>
        <taxon>Bacteroidia</taxon>
        <taxon>Bacteroidales</taxon>
        <taxon>Prevotellaceae</taxon>
        <taxon>Hallella</taxon>
    </lineage>
</organism>
<dbReference type="InterPro" id="IPR008969">
    <property type="entry name" value="CarboxyPept-like_regulatory"/>
</dbReference>
<dbReference type="InterPro" id="IPR012910">
    <property type="entry name" value="Plug_dom"/>
</dbReference>
<feature type="domain" description="TonB-dependent receptor-like beta-barrel" evidence="11">
    <location>
        <begin position="422"/>
        <end position="918"/>
    </location>
</feature>
<name>A0A7K0KHE5_9BACT</name>
<comment type="similarity">
    <text evidence="8 9">Belongs to the TonB-dependent receptor family.</text>
</comment>
<dbReference type="Proteomes" id="UP000438914">
    <property type="component" value="Unassembled WGS sequence"/>
</dbReference>
<dbReference type="AlphaFoldDB" id="A0A7K0KHE5"/>
<comment type="caution">
    <text evidence="13">The sequence shown here is derived from an EMBL/GenBank/DDBJ whole genome shotgun (WGS) entry which is preliminary data.</text>
</comment>
<dbReference type="InterPro" id="IPR039426">
    <property type="entry name" value="TonB-dep_rcpt-like"/>
</dbReference>
<evidence type="ECO:0000256" key="5">
    <source>
        <dbReference type="ARBA" id="ARBA00023077"/>
    </source>
</evidence>
<dbReference type="InterPro" id="IPR036942">
    <property type="entry name" value="Beta-barrel_TonB_sf"/>
</dbReference>
<evidence type="ECO:0000256" key="2">
    <source>
        <dbReference type="ARBA" id="ARBA00022448"/>
    </source>
</evidence>
<dbReference type="PROSITE" id="PS52016">
    <property type="entry name" value="TONB_DEPENDENT_REC_3"/>
    <property type="match status" value="1"/>
</dbReference>
<accession>A0A7K0KHE5</accession>
<evidence type="ECO:0000313" key="13">
    <source>
        <dbReference type="EMBL" id="MST84865.1"/>
    </source>
</evidence>
<keyword evidence="10" id="KW-0732">Signal</keyword>
<dbReference type="Gene3D" id="2.170.130.10">
    <property type="entry name" value="TonB-dependent receptor, plug domain"/>
    <property type="match status" value="1"/>
</dbReference>
<dbReference type="SUPFAM" id="SSF49464">
    <property type="entry name" value="Carboxypeptidase regulatory domain-like"/>
    <property type="match status" value="1"/>
</dbReference>
<feature type="signal peptide" evidence="10">
    <location>
        <begin position="1"/>
        <end position="22"/>
    </location>
</feature>
<gene>
    <name evidence="13" type="ORF">FYJ73_09330</name>
</gene>
<comment type="subcellular location">
    <subcellularLocation>
        <location evidence="1 8">Cell outer membrane</location>
        <topology evidence="1 8">Multi-pass membrane protein</topology>
    </subcellularLocation>
</comment>
<keyword evidence="2 8" id="KW-0813">Transport</keyword>
<protein>
    <submittedName>
        <fullName evidence="13">TonB-dependent receptor</fullName>
    </submittedName>
</protein>
<dbReference type="FunFam" id="2.60.40.1120:FF:000003">
    <property type="entry name" value="Outer membrane protein Omp121"/>
    <property type="match status" value="1"/>
</dbReference>
<dbReference type="SUPFAM" id="SSF56935">
    <property type="entry name" value="Porins"/>
    <property type="match status" value="1"/>
</dbReference>
<evidence type="ECO:0000256" key="9">
    <source>
        <dbReference type="RuleBase" id="RU003357"/>
    </source>
</evidence>
<dbReference type="InterPro" id="IPR000531">
    <property type="entry name" value="Beta-barrel_TonB"/>
</dbReference>
<sequence>MKHFRRALLGMTLATVSVSAWAQDIIVSGTVKDATGEPIIGVSVIQKGTSNGAVTDLDGHFSFKAPQGSPLVVSYIGYATQELKAGSNMTIELKENTKQLNEVVVTGYTAEKKADLTGSVAVVKMKDIADVPTGNVLQSLNGRVAGVNITTDGTPGGNNTSTLVRGTTTINNSSPLYVIDGVMTRDGVGSILSSNDVESIQVLKDASSAAIYGAQAANGVIIITTKHAKKGETKVDFNASLTLQRFVNNYDLLDANQWGEVYWQAYKNTYGTHPNSLIYGNGDKPVLNTSTPYYTGAQGQTYTAANTDWLDLMYKTALMQDYSVTLSRATDKGATSLSVNWINQDGMLKNTDYQRLNTRLTTDYKFLNNKLRIGESVAINYWTQHQAQGGIEEQLIAQHPAEPVYDSMGGYAGGYIDVLNDKPNPVRLQDNQKNNKHQYWRIFGNAYLEIEPIKNLVFRSNVGVNYYNEFSKTFVPSWIESSRTVNTNELDTYHYHSINWVWTNTLNYNIDLGEHHIGALLGYEAKKLTSEDLGGYGQGLVSETTDYRYLNAVTSLAKVRGIGSNYSMDSQFMKLNYSYASKYLLAFTLRRDASSRFGSNHNSGIFPSVSAGWRISSEKFMEKTHSWLDDLKLRASWGINGNDEIDNEATYTKYLVSLSNASYNLNGDNQHLSSGASKTHTGNSDLKWEQTQQINFGLDATLLNQRLTATLDYFYKKTTNMLFEPPYPGVLGEGGYSWQNCIDMDNSGFEMTLGWRDRLHNGISYNVDFNGSFYTNEIKKLPEAIYYTFGGGMPGQSIVGHPFGSWMGYKTDGVFHTQEEVDEYKKKYDVQIGAPGVGRIKYLDINGDGKINTADQTWLGCDRPKFSFGVNLGASWKGFDLGLFFNGMVRKAWNNSKYYTDLFQTWNGNHSTRLLDAMNAWTEYQSTGYYNCDTPALTTLDSNNEARGSDFYIENGNFVKLKTATLGYTVPKSLLDKISLRSLRVYFQMQNVFTITNYTGADPEGLGYTYPQPRTFTFGLTLGL</sequence>
<dbReference type="Gene3D" id="2.40.170.20">
    <property type="entry name" value="TonB-dependent receptor, beta-barrel domain"/>
    <property type="match status" value="1"/>
</dbReference>
<dbReference type="Pfam" id="PF07715">
    <property type="entry name" value="Plug"/>
    <property type="match status" value="1"/>
</dbReference>
<feature type="chain" id="PRO_5029449804" evidence="10">
    <location>
        <begin position="23"/>
        <end position="1024"/>
    </location>
</feature>
<proteinExistence type="inferred from homology"/>
<dbReference type="Pfam" id="PF00593">
    <property type="entry name" value="TonB_dep_Rec_b-barrel"/>
    <property type="match status" value="1"/>
</dbReference>
<reference evidence="13 14" key="1">
    <citation type="submission" date="2019-08" db="EMBL/GenBank/DDBJ databases">
        <title>In-depth cultivation of the pig gut microbiome towards novel bacterial diversity and tailored functional studies.</title>
        <authorList>
            <person name="Wylensek D."/>
            <person name="Hitch T.C.A."/>
            <person name="Clavel T."/>
        </authorList>
    </citation>
    <scope>NUCLEOTIDE SEQUENCE [LARGE SCALE GENOMIC DNA]</scope>
    <source>
        <strain evidence="13 14">LKV-178-WT-2A</strain>
    </source>
</reference>
<evidence type="ECO:0000256" key="3">
    <source>
        <dbReference type="ARBA" id="ARBA00022452"/>
    </source>
</evidence>
<dbReference type="EMBL" id="VUNG01000023">
    <property type="protein sequence ID" value="MST84865.1"/>
    <property type="molecule type" value="Genomic_DNA"/>
</dbReference>
<dbReference type="InterPro" id="IPR037066">
    <property type="entry name" value="Plug_dom_sf"/>
</dbReference>
<dbReference type="Pfam" id="PF13715">
    <property type="entry name" value="CarbopepD_reg_2"/>
    <property type="match status" value="1"/>
</dbReference>
<evidence type="ECO:0000256" key="7">
    <source>
        <dbReference type="ARBA" id="ARBA00023237"/>
    </source>
</evidence>
<keyword evidence="4 8" id="KW-0812">Transmembrane</keyword>
<keyword evidence="5 9" id="KW-0798">TonB box</keyword>
<evidence type="ECO:0000313" key="14">
    <source>
        <dbReference type="Proteomes" id="UP000438914"/>
    </source>
</evidence>
<evidence type="ECO:0000259" key="12">
    <source>
        <dbReference type="Pfam" id="PF07715"/>
    </source>
</evidence>
<dbReference type="InterPro" id="IPR023996">
    <property type="entry name" value="TonB-dep_OMP_SusC/RagA"/>
</dbReference>
<evidence type="ECO:0000256" key="1">
    <source>
        <dbReference type="ARBA" id="ARBA00004571"/>
    </source>
</evidence>
<feature type="domain" description="TonB-dependent receptor plug" evidence="12">
    <location>
        <begin position="113"/>
        <end position="220"/>
    </location>
</feature>
<dbReference type="NCBIfam" id="TIGR04057">
    <property type="entry name" value="SusC_RagA_signa"/>
    <property type="match status" value="1"/>
</dbReference>
<keyword evidence="14" id="KW-1185">Reference proteome</keyword>
<evidence type="ECO:0000256" key="10">
    <source>
        <dbReference type="SAM" id="SignalP"/>
    </source>
</evidence>
<keyword evidence="6 8" id="KW-0472">Membrane</keyword>
<keyword evidence="3 8" id="KW-1134">Transmembrane beta strand</keyword>
<dbReference type="GO" id="GO:0009279">
    <property type="term" value="C:cell outer membrane"/>
    <property type="evidence" value="ECO:0007669"/>
    <property type="project" value="UniProtKB-SubCell"/>
</dbReference>
<dbReference type="NCBIfam" id="TIGR04056">
    <property type="entry name" value="OMP_RagA_SusC"/>
    <property type="match status" value="1"/>
</dbReference>
<evidence type="ECO:0000256" key="4">
    <source>
        <dbReference type="ARBA" id="ARBA00022692"/>
    </source>
</evidence>
<dbReference type="InterPro" id="IPR023997">
    <property type="entry name" value="TonB-dep_OMP_SusC/RagA_CS"/>
</dbReference>
<evidence type="ECO:0000259" key="11">
    <source>
        <dbReference type="Pfam" id="PF00593"/>
    </source>
</evidence>
<dbReference type="RefSeq" id="WP_154534455.1">
    <property type="nucleotide sequence ID" value="NZ_VUNG01000023.1"/>
</dbReference>
<evidence type="ECO:0000256" key="8">
    <source>
        <dbReference type="PROSITE-ProRule" id="PRU01360"/>
    </source>
</evidence>